<feature type="chain" id="PRO_5039487460" description="lysozyme" evidence="13">
    <location>
        <begin position="28"/>
        <end position="301"/>
    </location>
</feature>
<keyword evidence="6" id="KW-0929">Antimicrobial</keyword>
<comment type="caution">
    <text evidence="14">The sequence shown here is derived from an EMBL/GenBank/DDBJ whole genome shotgun (WGS) entry which is preliminary data.</text>
</comment>
<evidence type="ECO:0000256" key="10">
    <source>
        <dbReference type="ARBA" id="ARBA00023295"/>
    </source>
</evidence>
<dbReference type="Pfam" id="PF01183">
    <property type="entry name" value="Glyco_hydro_25"/>
    <property type="match status" value="1"/>
</dbReference>
<evidence type="ECO:0000313" key="14">
    <source>
        <dbReference type="EMBL" id="TWE10018.1"/>
    </source>
</evidence>
<dbReference type="GO" id="GO:0005576">
    <property type="term" value="C:extracellular region"/>
    <property type="evidence" value="ECO:0007669"/>
    <property type="project" value="UniProtKB-SubCell"/>
</dbReference>
<evidence type="ECO:0000256" key="12">
    <source>
        <dbReference type="SAM" id="MobiDB-lite"/>
    </source>
</evidence>
<dbReference type="AlphaFoldDB" id="A0A561E324"/>
<dbReference type="EMBL" id="VIVQ01000002">
    <property type="protein sequence ID" value="TWE10018.1"/>
    <property type="molecule type" value="Genomic_DNA"/>
</dbReference>
<sequence>MRTTTKSAAVGVATLVMSAGVAAHASASTPWQHASTTSPSTTSASRTASTPAATIPAAAPKPNAQGHLQRGQAYAGWSLRGSAKAGATPAPAYSPAGTTLGIDVSAYQGSVNWTSEWNSGVRWAYSKATEGNYYTNPSFAQQYNGSYNAGMIRGAYSFAIPNGASAVAQADYFVAHGGGWSADGKTLPGMLDVEYNPYGASCYGLSQSAMVTWIRSWLAEYKKQTSRDAVIYTTTDWWSTCTGNSTAFNQNNPLWIARYASAPGTLPGGWGYYTMWQYTDSPIDMDYFNGALSRVQALAAG</sequence>
<evidence type="ECO:0000256" key="7">
    <source>
        <dbReference type="ARBA" id="ARBA00022638"/>
    </source>
</evidence>
<dbReference type="GO" id="GO:0031640">
    <property type="term" value="P:killing of cells of another organism"/>
    <property type="evidence" value="ECO:0007669"/>
    <property type="project" value="UniProtKB-KW"/>
</dbReference>
<evidence type="ECO:0000256" key="4">
    <source>
        <dbReference type="ARBA" id="ARBA00012732"/>
    </source>
</evidence>
<keyword evidence="10" id="KW-0326">Glycosidase</keyword>
<feature type="compositionally biased region" description="Low complexity" evidence="12">
    <location>
        <begin position="34"/>
        <end position="60"/>
    </location>
</feature>
<feature type="region of interest" description="Disordered" evidence="12">
    <location>
        <begin position="26"/>
        <end position="71"/>
    </location>
</feature>
<dbReference type="PROSITE" id="PS51904">
    <property type="entry name" value="GLYCOSYL_HYDROL_F25_2"/>
    <property type="match status" value="1"/>
</dbReference>
<keyword evidence="15" id="KW-1185">Reference proteome</keyword>
<dbReference type="FunFam" id="3.20.20.80:FF:000060">
    <property type="entry name" value="Lysozyme M1"/>
    <property type="match status" value="1"/>
</dbReference>
<feature type="signal peptide" evidence="13">
    <location>
        <begin position="1"/>
        <end position="27"/>
    </location>
</feature>
<evidence type="ECO:0000256" key="13">
    <source>
        <dbReference type="SAM" id="SignalP"/>
    </source>
</evidence>
<keyword evidence="13" id="KW-0732">Signal</keyword>
<comment type="catalytic activity">
    <reaction evidence="1">
        <text>Hydrolysis of (1-&gt;4)-beta-linkages between N-acetylmuramic acid and N-acetyl-D-glucosamine residues in a peptidoglycan and between N-acetyl-D-glucosamine residues in chitodextrins.</text>
        <dbReference type="EC" id="3.2.1.17"/>
    </reaction>
</comment>
<dbReference type="GO" id="GO:0042742">
    <property type="term" value="P:defense response to bacterium"/>
    <property type="evidence" value="ECO:0007669"/>
    <property type="project" value="UniProtKB-KW"/>
</dbReference>
<accession>A0A561E324</accession>
<evidence type="ECO:0000256" key="5">
    <source>
        <dbReference type="ARBA" id="ARBA00022525"/>
    </source>
</evidence>
<evidence type="ECO:0000313" key="15">
    <source>
        <dbReference type="Proteomes" id="UP000318297"/>
    </source>
</evidence>
<comment type="function">
    <text evidence="11">This enzyme has both lysozyme (acetylmuramidase) and diacetylmuramidase activities.</text>
</comment>
<dbReference type="SMART" id="SM00641">
    <property type="entry name" value="Glyco_25"/>
    <property type="match status" value="1"/>
</dbReference>
<dbReference type="SUPFAM" id="SSF51445">
    <property type="entry name" value="(Trans)glycosidases"/>
    <property type="match status" value="1"/>
</dbReference>
<keyword evidence="9" id="KW-1015">Disulfide bond</keyword>
<evidence type="ECO:0000256" key="1">
    <source>
        <dbReference type="ARBA" id="ARBA00000632"/>
    </source>
</evidence>
<proteinExistence type="inferred from homology"/>
<dbReference type="InterPro" id="IPR002053">
    <property type="entry name" value="Glyco_hydro_25"/>
</dbReference>
<name>A0A561E324_9MICO</name>
<organism evidence="14 15">
    <name type="scientific">Rudaeicoccus suwonensis</name>
    <dbReference type="NCBI Taxonomy" id="657409"/>
    <lineage>
        <taxon>Bacteria</taxon>
        <taxon>Bacillati</taxon>
        <taxon>Actinomycetota</taxon>
        <taxon>Actinomycetes</taxon>
        <taxon>Micrococcales</taxon>
        <taxon>Dermacoccaceae</taxon>
        <taxon>Rudaeicoccus</taxon>
    </lineage>
</organism>
<gene>
    <name evidence="14" type="ORF">BKA23_2365</name>
</gene>
<dbReference type="CDD" id="cd06412">
    <property type="entry name" value="GH25_CH-type"/>
    <property type="match status" value="1"/>
</dbReference>
<evidence type="ECO:0000256" key="8">
    <source>
        <dbReference type="ARBA" id="ARBA00022801"/>
    </source>
</evidence>
<dbReference type="Proteomes" id="UP000318297">
    <property type="component" value="Unassembled WGS sequence"/>
</dbReference>
<comment type="subcellular location">
    <subcellularLocation>
        <location evidence="2">Secreted</location>
    </subcellularLocation>
</comment>
<dbReference type="RefSeq" id="WP_246104630.1">
    <property type="nucleotide sequence ID" value="NZ_VIVQ01000002.1"/>
</dbReference>
<dbReference type="GO" id="GO:0016052">
    <property type="term" value="P:carbohydrate catabolic process"/>
    <property type="evidence" value="ECO:0007669"/>
    <property type="project" value="TreeGrafter"/>
</dbReference>
<comment type="similarity">
    <text evidence="3">Belongs to the glycosyl hydrolase 25 family.</text>
</comment>
<reference evidence="14 15" key="1">
    <citation type="submission" date="2019-06" db="EMBL/GenBank/DDBJ databases">
        <title>Sequencing the genomes of 1000 actinobacteria strains.</title>
        <authorList>
            <person name="Klenk H.-P."/>
        </authorList>
    </citation>
    <scope>NUCLEOTIDE SEQUENCE [LARGE SCALE GENOMIC DNA]</scope>
    <source>
        <strain evidence="14 15">DSM 19560</strain>
    </source>
</reference>
<dbReference type="Gene3D" id="3.20.20.80">
    <property type="entry name" value="Glycosidases"/>
    <property type="match status" value="1"/>
</dbReference>
<keyword evidence="8" id="KW-0378">Hydrolase</keyword>
<dbReference type="GO" id="GO:0003796">
    <property type="term" value="F:lysozyme activity"/>
    <property type="evidence" value="ECO:0007669"/>
    <property type="project" value="UniProtKB-EC"/>
</dbReference>
<evidence type="ECO:0000256" key="6">
    <source>
        <dbReference type="ARBA" id="ARBA00022529"/>
    </source>
</evidence>
<keyword evidence="7" id="KW-0081">Bacteriolytic enzyme</keyword>
<evidence type="ECO:0000256" key="11">
    <source>
        <dbReference type="ARBA" id="ARBA00055588"/>
    </source>
</evidence>
<dbReference type="GO" id="GO:0009253">
    <property type="term" value="P:peptidoglycan catabolic process"/>
    <property type="evidence" value="ECO:0007669"/>
    <property type="project" value="InterPro"/>
</dbReference>
<keyword evidence="5" id="KW-0964">Secreted</keyword>
<dbReference type="GO" id="GO:0016998">
    <property type="term" value="P:cell wall macromolecule catabolic process"/>
    <property type="evidence" value="ECO:0007669"/>
    <property type="project" value="InterPro"/>
</dbReference>
<protein>
    <recommendedName>
        <fullName evidence="4">lysozyme</fullName>
        <ecNumber evidence="4">3.2.1.17</ecNumber>
    </recommendedName>
</protein>
<dbReference type="InterPro" id="IPR018077">
    <property type="entry name" value="Glyco_hydro_fam25_subgr"/>
</dbReference>
<evidence type="ECO:0000256" key="9">
    <source>
        <dbReference type="ARBA" id="ARBA00023157"/>
    </source>
</evidence>
<dbReference type="EC" id="3.2.1.17" evidence="4"/>
<dbReference type="PANTHER" id="PTHR34135">
    <property type="entry name" value="LYSOZYME"/>
    <property type="match status" value="1"/>
</dbReference>
<evidence type="ECO:0000256" key="3">
    <source>
        <dbReference type="ARBA" id="ARBA00010646"/>
    </source>
</evidence>
<dbReference type="InterPro" id="IPR017853">
    <property type="entry name" value="GH"/>
</dbReference>
<evidence type="ECO:0000256" key="2">
    <source>
        <dbReference type="ARBA" id="ARBA00004613"/>
    </source>
</evidence>
<dbReference type="PANTHER" id="PTHR34135:SF2">
    <property type="entry name" value="LYSOZYME"/>
    <property type="match status" value="1"/>
</dbReference>